<feature type="region of interest" description="Disordered" evidence="1">
    <location>
        <begin position="1"/>
        <end position="55"/>
    </location>
</feature>
<evidence type="ECO:0000256" key="1">
    <source>
        <dbReference type="SAM" id="MobiDB-lite"/>
    </source>
</evidence>
<feature type="domain" description="DUF7330" evidence="2">
    <location>
        <begin position="62"/>
        <end position="235"/>
    </location>
</feature>
<evidence type="ECO:0000313" key="3">
    <source>
        <dbReference type="EMBL" id="KAK6992178.1"/>
    </source>
</evidence>
<accession>A0AAV9ZT57</accession>
<evidence type="ECO:0000313" key="4">
    <source>
        <dbReference type="Proteomes" id="UP001362999"/>
    </source>
</evidence>
<protein>
    <recommendedName>
        <fullName evidence="2">DUF7330 domain-containing protein</fullName>
    </recommendedName>
</protein>
<dbReference type="Proteomes" id="UP001362999">
    <property type="component" value="Unassembled WGS sequence"/>
</dbReference>
<organism evidence="3 4">
    <name type="scientific">Favolaschia claudopus</name>
    <dbReference type="NCBI Taxonomy" id="2862362"/>
    <lineage>
        <taxon>Eukaryota</taxon>
        <taxon>Fungi</taxon>
        <taxon>Dikarya</taxon>
        <taxon>Basidiomycota</taxon>
        <taxon>Agaricomycotina</taxon>
        <taxon>Agaricomycetes</taxon>
        <taxon>Agaricomycetidae</taxon>
        <taxon>Agaricales</taxon>
        <taxon>Marasmiineae</taxon>
        <taxon>Mycenaceae</taxon>
        <taxon>Favolaschia</taxon>
    </lineage>
</organism>
<comment type="caution">
    <text evidence="3">The sequence shown here is derived from an EMBL/GenBank/DDBJ whole genome shotgun (WGS) entry which is preliminary data.</text>
</comment>
<dbReference type="EMBL" id="JAWWNJ010000112">
    <property type="protein sequence ID" value="KAK6992178.1"/>
    <property type="molecule type" value="Genomic_DNA"/>
</dbReference>
<proteinExistence type="predicted"/>
<reference evidence="3 4" key="1">
    <citation type="journal article" date="2024" name="J Genomics">
        <title>Draft genome sequencing and assembly of Favolaschia claudopus CIRM-BRFM 2984 isolated from oak limbs.</title>
        <authorList>
            <person name="Navarro D."/>
            <person name="Drula E."/>
            <person name="Chaduli D."/>
            <person name="Cazenave R."/>
            <person name="Ahrendt S."/>
            <person name="Wang J."/>
            <person name="Lipzen A."/>
            <person name="Daum C."/>
            <person name="Barry K."/>
            <person name="Grigoriev I.V."/>
            <person name="Favel A."/>
            <person name="Rosso M.N."/>
            <person name="Martin F."/>
        </authorList>
    </citation>
    <scope>NUCLEOTIDE SEQUENCE [LARGE SCALE GENOMIC DNA]</scope>
    <source>
        <strain evidence="3 4">CIRM-BRFM 2984</strain>
    </source>
</reference>
<dbReference type="Pfam" id="PF24016">
    <property type="entry name" value="DUF7330"/>
    <property type="match status" value="1"/>
</dbReference>
<dbReference type="InterPro" id="IPR055754">
    <property type="entry name" value="DUF7330"/>
</dbReference>
<name>A0AAV9ZT57_9AGAR</name>
<feature type="compositionally biased region" description="Basic and acidic residues" evidence="1">
    <location>
        <begin position="1"/>
        <end position="15"/>
    </location>
</feature>
<keyword evidence="4" id="KW-1185">Reference proteome</keyword>
<sequence>MLNMKSDGKVSDNLKTDPPPYGPGYGGSNLSGGSKPVMVASSSSQSSVPQRPDISLPSGSFNRICLQTRIADITGTYYINPQNLTTEIKGRRKKRKFKQIPDAVFRSRRGNISLDLATTGYVDSVSKASIHATTKSGDISLNLISGADIRPRFDLEVNTRSGNIVLFIPSTFSGAIQLHTNKGDLQFLPGISSTMQVVKSEHNECLVLVGKQQSVGSPPNQADFCRLRTRGGNIIVGERGKDIYVKASGIWGKLAALFKS</sequence>
<gene>
    <name evidence="3" type="ORF">R3P38DRAFT_3087322</name>
</gene>
<dbReference type="AlphaFoldDB" id="A0AAV9ZT57"/>
<evidence type="ECO:0000259" key="2">
    <source>
        <dbReference type="Pfam" id="PF24016"/>
    </source>
</evidence>